<dbReference type="Pfam" id="PF01565">
    <property type="entry name" value="FAD_binding_4"/>
    <property type="match status" value="1"/>
</dbReference>
<dbReference type="InterPro" id="IPR016166">
    <property type="entry name" value="FAD-bd_PCMH"/>
</dbReference>
<dbReference type="SUPFAM" id="SSF55103">
    <property type="entry name" value="FAD-linked oxidases, C-terminal domain"/>
    <property type="match status" value="1"/>
</dbReference>
<dbReference type="InterPro" id="IPR006094">
    <property type="entry name" value="Oxid_FAD_bind_N"/>
</dbReference>
<dbReference type="KEGG" id="cyn:Cyan7425_3390"/>
<dbReference type="STRING" id="395961.Cyan7425_3390"/>
<feature type="domain" description="FAD-binding PCMH-type" evidence="3">
    <location>
        <begin position="39"/>
        <end position="219"/>
    </location>
</feature>
<keyword evidence="1" id="KW-0285">Flavoprotein</keyword>
<dbReference type="InterPro" id="IPR016169">
    <property type="entry name" value="FAD-bd_PCMH_sub2"/>
</dbReference>
<gene>
    <name evidence="4" type="ordered locus">Cyan7425_3390</name>
</gene>
<name>B8HQ05_CYAP4</name>
<dbReference type="EMBL" id="CP001344">
    <property type="protein sequence ID" value="ACL45714.1"/>
    <property type="molecule type" value="Genomic_DNA"/>
</dbReference>
<evidence type="ECO:0000259" key="3">
    <source>
        <dbReference type="PROSITE" id="PS51387"/>
    </source>
</evidence>
<evidence type="ECO:0000256" key="2">
    <source>
        <dbReference type="ARBA" id="ARBA00022827"/>
    </source>
</evidence>
<dbReference type="Gene3D" id="3.30.465.10">
    <property type="match status" value="1"/>
</dbReference>
<dbReference type="eggNOG" id="COG0277">
    <property type="taxonomic scope" value="Bacteria"/>
</dbReference>
<dbReference type="InterPro" id="IPR036318">
    <property type="entry name" value="FAD-bd_PCMH-like_sf"/>
</dbReference>
<organism evidence="4">
    <name type="scientific">Cyanothece sp. (strain PCC 7425 / ATCC 29141)</name>
    <dbReference type="NCBI Taxonomy" id="395961"/>
    <lineage>
        <taxon>Bacteria</taxon>
        <taxon>Bacillati</taxon>
        <taxon>Cyanobacteriota</taxon>
        <taxon>Cyanophyceae</taxon>
        <taxon>Gomontiellales</taxon>
        <taxon>Cyanothecaceae</taxon>
        <taxon>Cyanothece</taxon>
    </lineage>
</organism>
<dbReference type="InterPro" id="IPR016164">
    <property type="entry name" value="FAD-linked_Oxase-like_C"/>
</dbReference>
<dbReference type="GO" id="GO:0003824">
    <property type="term" value="F:catalytic activity"/>
    <property type="evidence" value="ECO:0007669"/>
    <property type="project" value="InterPro"/>
</dbReference>
<dbReference type="OrthoDB" id="9767256at2"/>
<reference evidence="4" key="1">
    <citation type="submission" date="2009-01" db="EMBL/GenBank/DDBJ databases">
        <title>Complete sequence of chromosome Cyanothece sp. PCC 7425.</title>
        <authorList>
            <consortium name="US DOE Joint Genome Institute"/>
            <person name="Lucas S."/>
            <person name="Copeland A."/>
            <person name="Lapidus A."/>
            <person name="Glavina del Rio T."/>
            <person name="Dalin E."/>
            <person name="Tice H."/>
            <person name="Bruce D."/>
            <person name="Goodwin L."/>
            <person name="Pitluck S."/>
            <person name="Sims D."/>
            <person name="Meineke L."/>
            <person name="Brettin T."/>
            <person name="Detter J.C."/>
            <person name="Han C."/>
            <person name="Larimer F."/>
            <person name="Land M."/>
            <person name="Hauser L."/>
            <person name="Kyrpides N."/>
            <person name="Ovchinnikova G."/>
            <person name="Liberton M."/>
            <person name="Stoeckel J."/>
            <person name="Banerjee A."/>
            <person name="Singh A."/>
            <person name="Page L."/>
            <person name="Sato H."/>
            <person name="Zhao L."/>
            <person name="Sherman L."/>
            <person name="Pakrasi H."/>
            <person name="Richardson P."/>
        </authorList>
    </citation>
    <scope>NUCLEOTIDE SEQUENCE</scope>
    <source>
        <strain evidence="4">PCC 7425</strain>
    </source>
</reference>
<evidence type="ECO:0000313" key="4">
    <source>
        <dbReference type="EMBL" id="ACL45714.1"/>
    </source>
</evidence>
<protein>
    <submittedName>
        <fullName evidence="4">FAD linked oxidase domain protein</fullName>
    </submittedName>
</protein>
<dbReference type="GO" id="GO:0071949">
    <property type="term" value="F:FAD binding"/>
    <property type="evidence" value="ECO:0007669"/>
    <property type="project" value="InterPro"/>
</dbReference>
<proteinExistence type="predicted"/>
<dbReference type="PANTHER" id="PTHR11748:SF103">
    <property type="entry name" value="GLYCOLATE OXIDASE SUBUNIT GLCE"/>
    <property type="match status" value="1"/>
</dbReference>
<dbReference type="HOGENOM" id="CLU_017779_0_1_3"/>
<dbReference type="AlphaFoldDB" id="B8HQ05"/>
<keyword evidence="2" id="KW-0274">FAD</keyword>
<evidence type="ECO:0000256" key="1">
    <source>
        <dbReference type="ARBA" id="ARBA00022630"/>
    </source>
</evidence>
<accession>B8HQ05</accession>
<dbReference type="PROSITE" id="PS51387">
    <property type="entry name" value="FAD_PCMH"/>
    <property type="match status" value="1"/>
</dbReference>
<dbReference type="PANTHER" id="PTHR11748">
    <property type="entry name" value="D-LACTATE DEHYDROGENASE"/>
    <property type="match status" value="1"/>
</dbReference>
<dbReference type="SUPFAM" id="SSF56176">
    <property type="entry name" value="FAD-binding/transporter-associated domain-like"/>
    <property type="match status" value="1"/>
</dbReference>
<sequence>MISSAKITQSLRSIVGESAVLSLSELGESQPGGIAAAVQTANAIECIVYPQTAVELAEIVTCAHRNHWPLLPLGKGSKLAWGGLANQVSFLLSTARLNRLIDHAAADMTVTAEAGISFAQLQASLAESRQFIALDPLWGDQATLGGIVATRQAGSLRHRYGGVRDMGLGIQFVRSDGQLVKAGGRVVKNVAGYDLMKLLTGSFGTLGVITELTFRLYPLPETEQTLLFTGSDRSLQELLSTLLVGPLTPTAVDLLSPGILTAEPGSGQMSVLVQFHGLAASVEQQGERLYALATDLNLQRQSWSEAEETYPWKQVRSQFEQPFQSLDQDAHQPNATILCQFGVLPNQSVDRLRQILNQADQENFTCKVQLHAGSGLGNLYLEGDLQRAVGVITALRSLCQSSKGFLTVLNAPLTLKQNIDLWGYQGNAFELMAKIKQQFDPHRLLSPDRFINGL</sequence>